<protein>
    <submittedName>
        <fullName evidence="5">Mce-associated membrane protein</fullName>
    </submittedName>
</protein>
<dbReference type="RefSeq" id="WP_089300884.1">
    <property type="nucleotide sequence ID" value="NZ_FZNW01000007.1"/>
</dbReference>
<sequence>MSGGDSDDERRQPSPHPRAGPAAGDEGAPEDAQEGATDGSGEEERPGLQHDPDERAGRLRGRLPVVLAAVTVACSLAAAATFGLLWYSQNRTDAERAQLLDEAETFAAEFTTYHFNELDENFENISARLTERYEEVYGDAYESFTELLEENKADSEGEVTHVGLAEFSADEAVVLAFVDQTTTNVNSPQPKIDRNRMVLTFTKVDGEWKVDKVDLT</sequence>
<dbReference type="EMBL" id="FZNW01000007">
    <property type="protein sequence ID" value="SNR48290.1"/>
    <property type="molecule type" value="Genomic_DNA"/>
</dbReference>
<gene>
    <name evidence="5" type="ORF">SAMN06265360_10742</name>
</gene>
<dbReference type="PANTHER" id="PTHR37042:SF4">
    <property type="entry name" value="OUTER MEMBRANE PROTEIN RV1973"/>
    <property type="match status" value="1"/>
</dbReference>
<organism evidence="5 6">
    <name type="scientific">Haloechinothrix alba</name>
    <dbReference type="NCBI Taxonomy" id="664784"/>
    <lineage>
        <taxon>Bacteria</taxon>
        <taxon>Bacillati</taxon>
        <taxon>Actinomycetota</taxon>
        <taxon>Actinomycetes</taxon>
        <taxon>Pseudonocardiales</taxon>
        <taxon>Pseudonocardiaceae</taxon>
        <taxon>Haloechinothrix</taxon>
    </lineage>
</organism>
<dbReference type="Proteomes" id="UP000198348">
    <property type="component" value="Unassembled WGS sequence"/>
</dbReference>
<dbReference type="PANTHER" id="PTHR37042">
    <property type="entry name" value="OUTER MEMBRANE PROTEIN RV1973"/>
    <property type="match status" value="1"/>
</dbReference>
<evidence type="ECO:0000313" key="5">
    <source>
        <dbReference type="EMBL" id="SNR48290.1"/>
    </source>
</evidence>
<evidence type="ECO:0000313" key="6">
    <source>
        <dbReference type="Proteomes" id="UP000198348"/>
    </source>
</evidence>
<evidence type="ECO:0000256" key="4">
    <source>
        <dbReference type="SAM" id="Phobius"/>
    </source>
</evidence>
<dbReference type="AlphaFoldDB" id="A0A238WNW0"/>
<dbReference type="OrthoDB" id="5188486at2"/>
<feature type="region of interest" description="Disordered" evidence="3">
    <location>
        <begin position="1"/>
        <end position="56"/>
    </location>
</feature>
<dbReference type="GO" id="GO:0016020">
    <property type="term" value="C:membrane"/>
    <property type="evidence" value="ECO:0007669"/>
    <property type="project" value="UniProtKB-SubCell"/>
</dbReference>
<feature type="transmembrane region" description="Helical" evidence="4">
    <location>
        <begin position="65"/>
        <end position="87"/>
    </location>
</feature>
<evidence type="ECO:0000256" key="2">
    <source>
        <dbReference type="ARBA" id="ARBA00023136"/>
    </source>
</evidence>
<keyword evidence="4" id="KW-0812">Transmembrane</keyword>
<comment type="subcellular location">
    <subcellularLocation>
        <location evidence="1">Membrane</location>
    </subcellularLocation>
</comment>
<keyword evidence="6" id="KW-1185">Reference proteome</keyword>
<reference evidence="5 6" key="1">
    <citation type="submission" date="2017-06" db="EMBL/GenBank/DDBJ databases">
        <authorList>
            <person name="Kim H.J."/>
            <person name="Triplett B.A."/>
        </authorList>
    </citation>
    <scope>NUCLEOTIDE SEQUENCE [LARGE SCALE GENOMIC DNA]</scope>
    <source>
        <strain evidence="5 6">DSM 45207</strain>
    </source>
</reference>
<proteinExistence type="predicted"/>
<accession>A0A238WNW0</accession>
<evidence type="ECO:0000256" key="1">
    <source>
        <dbReference type="ARBA" id="ARBA00004370"/>
    </source>
</evidence>
<keyword evidence="2 4" id="KW-0472">Membrane</keyword>
<evidence type="ECO:0000256" key="3">
    <source>
        <dbReference type="SAM" id="MobiDB-lite"/>
    </source>
</evidence>
<feature type="compositionally biased region" description="Basic and acidic residues" evidence="3">
    <location>
        <begin position="42"/>
        <end position="56"/>
    </location>
</feature>
<name>A0A238WNW0_9PSEU</name>
<keyword evidence="4" id="KW-1133">Transmembrane helix</keyword>